<keyword evidence="3" id="KW-0808">Transferase</keyword>
<dbReference type="AlphaFoldDB" id="A0A1I0RH40"/>
<name>A0A1I0RH40_9BACT</name>
<evidence type="ECO:0000259" key="2">
    <source>
        <dbReference type="Pfam" id="PF00535"/>
    </source>
</evidence>
<organism evidence="3 4">
    <name type="scientific">Roseivirga pacifica</name>
    <dbReference type="NCBI Taxonomy" id="1267423"/>
    <lineage>
        <taxon>Bacteria</taxon>
        <taxon>Pseudomonadati</taxon>
        <taxon>Bacteroidota</taxon>
        <taxon>Cytophagia</taxon>
        <taxon>Cytophagales</taxon>
        <taxon>Roseivirgaceae</taxon>
        <taxon>Roseivirga</taxon>
    </lineage>
</organism>
<feature type="domain" description="Glycosyltransferase 2-like" evidence="2">
    <location>
        <begin position="9"/>
        <end position="137"/>
    </location>
</feature>
<dbReference type="PANTHER" id="PTHR43630">
    <property type="entry name" value="POLY-BETA-1,6-N-ACETYL-D-GLUCOSAMINE SYNTHASE"/>
    <property type="match status" value="1"/>
</dbReference>
<dbReference type="InterPro" id="IPR001173">
    <property type="entry name" value="Glyco_trans_2-like"/>
</dbReference>
<sequence length="260" mass="30603">MKKANPKVSAIIPTFNEEENIEQCIQSVLWADEIIIIDSFSTDGTLDIAKKYPTTIVQHEYVNSATQKNWIIPQAKHEWIFLLDADEYATETLVEEVQKELENQQKDAYWIKRKNFFMGKKVNYSGWQNDKVVRLFKRDKCRYEDKNVHAEIITDGTVGQLKQVIMHNTYKGLNHYLGKISWYSTWKAYDKIHKGASTNFFFNIIVKPWYRFFYHYILRLGILDGKVGFVISALNGYDVMLRGIKIWRITQGEVINKDKK</sequence>
<dbReference type="RefSeq" id="WP_090260360.1">
    <property type="nucleotide sequence ID" value="NZ_FOIR01000004.1"/>
</dbReference>
<gene>
    <name evidence="3" type="ORF">SAMN05216290_3551</name>
</gene>
<dbReference type="OrthoDB" id="9815923at2"/>
<dbReference type="InterPro" id="IPR029044">
    <property type="entry name" value="Nucleotide-diphossugar_trans"/>
</dbReference>
<dbReference type="EMBL" id="FOIR01000004">
    <property type="protein sequence ID" value="SEW40177.1"/>
    <property type="molecule type" value="Genomic_DNA"/>
</dbReference>
<dbReference type="STRING" id="1267423.SAMN05216290_3551"/>
<dbReference type="GO" id="GO:0016740">
    <property type="term" value="F:transferase activity"/>
    <property type="evidence" value="ECO:0007669"/>
    <property type="project" value="UniProtKB-KW"/>
</dbReference>
<evidence type="ECO:0000256" key="1">
    <source>
        <dbReference type="ARBA" id="ARBA00038494"/>
    </source>
</evidence>
<comment type="similarity">
    <text evidence="1">Belongs to the glycosyltransferase 2 family. WaaE/KdtX subfamily.</text>
</comment>
<dbReference type="CDD" id="cd02511">
    <property type="entry name" value="Beta4Glucosyltransferase"/>
    <property type="match status" value="1"/>
</dbReference>
<accession>A0A1I0RH40</accession>
<evidence type="ECO:0000313" key="3">
    <source>
        <dbReference type="EMBL" id="SEW40177.1"/>
    </source>
</evidence>
<dbReference type="Proteomes" id="UP000199437">
    <property type="component" value="Unassembled WGS sequence"/>
</dbReference>
<dbReference type="Pfam" id="PF00535">
    <property type="entry name" value="Glycos_transf_2"/>
    <property type="match status" value="1"/>
</dbReference>
<dbReference type="PANTHER" id="PTHR43630:SF2">
    <property type="entry name" value="GLYCOSYLTRANSFERASE"/>
    <property type="match status" value="1"/>
</dbReference>
<dbReference type="SUPFAM" id="SSF53448">
    <property type="entry name" value="Nucleotide-diphospho-sugar transferases"/>
    <property type="match status" value="1"/>
</dbReference>
<keyword evidence="4" id="KW-1185">Reference proteome</keyword>
<dbReference type="Gene3D" id="3.90.550.10">
    <property type="entry name" value="Spore Coat Polysaccharide Biosynthesis Protein SpsA, Chain A"/>
    <property type="match status" value="1"/>
</dbReference>
<protein>
    <submittedName>
        <fullName evidence="3">Glycosyltransferase involved in cell wall bisynthesis</fullName>
    </submittedName>
</protein>
<evidence type="ECO:0000313" key="4">
    <source>
        <dbReference type="Proteomes" id="UP000199437"/>
    </source>
</evidence>
<reference evidence="4" key="1">
    <citation type="submission" date="2016-10" db="EMBL/GenBank/DDBJ databases">
        <authorList>
            <person name="Varghese N."/>
            <person name="Submissions S."/>
        </authorList>
    </citation>
    <scope>NUCLEOTIDE SEQUENCE [LARGE SCALE GENOMIC DNA]</scope>
    <source>
        <strain evidence="4">CGMCC 1.12402</strain>
    </source>
</reference>
<dbReference type="GeneID" id="99988222"/>
<proteinExistence type="inferred from homology"/>